<dbReference type="InterPro" id="IPR011050">
    <property type="entry name" value="Pectin_lyase_fold/virulence"/>
</dbReference>
<dbReference type="InterPro" id="IPR059226">
    <property type="entry name" value="Choice_anch_Q_dom"/>
</dbReference>
<evidence type="ECO:0000256" key="2">
    <source>
        <dbReference type="SAM" id="MobiDB-lite"/>
    </source>
</evidence>
<dbReference type="EMBL" id="CP061800">
    <property type="protein sequence ID" value="QTA85225.1"/>
    <property type="molecule type" value="Genomic_DNA"/>
</dbReference>
<dbReference type="InterPro" id="IPR018247">
    <property type="entry name" value="EF_Hand_1_Ca_BS"/>
</dbReference>
<evidence type="ECO:0000256" key="1">
    <source>
        <dbReference type="ARBA" id="ARBA00016512"/>
    </source>
</evidence>
<proteinExistence type="predicted"/>
<dbReference type="NCBIfam" id="NF041518">
    <property type="entry name" value="choice_anch_Q"/>
    <property type="match status" value="1"/>
</dbReference>
<evidence type="ECO:0000313" key="4">
    <source>
        <dbReference type="Proteomes" id="UP000663722"/>
    </source>
</evidence>
<dbReference type="Proteomes" id="UP000663722">
    <property type="component" value="Chromosome"/>
</dbReference>
<dbReference type="SUPFAM" id="SSF51126">
    <property type="entry name" value="Pectin lyase-like"/>
    <property type="match status" value="2"/>
</dbReference>
<dbReference type="RefSeq" id="WP_207681366.1">
    <property type="nucleotide sequence ID" value="NZ_CP061800.1"/>
</dbReference>
<dbReference type="AlphaFoldDB" id="A0A975BHP0"/>
<dbReference type="PANTHER" id="PTHR11319:SF35">
    <property type="entry name" value="OUTER MEMBRANE PROTEIN PMPC-RELATED"/>
    <property type="match status" value="1"/>
</dbReference>
<sequence>MTVRIKEMIHNLIGMGRYRVIAFYSSMAWASFFTVLLFSPAVFAGTVTNLNDSGEGSLRVAVENASEGETLDFSVTGTIRLTDQIIIDKELTIRGPGQDILTIDGNSADRVFGIDSANVTLSGLTVSNGKPVNGDGNADDGGGIFNYKGNLTLENCTISGNTGKTGGGILNYQGTLALRNTTVSENNAEIGGGISNTVAEDNTSASAELTDSVVSQNTASLVGGGILSGSGASGATSSVTLLNCGVSGNTAQNGGGILSLAEISGSRSEIDISGSTFDQNQSTGTSEDMEAKNGGGGISSMTNAGATAAVNLSNSVFTGNSSAEVGGAVRHQAYGENAASVLTVSGCTFTQNVCNDAYYGGGAILNAAEKAGAKSDAVISNCKFLSNTAKGDGGALFNGSKYAGTATMKVTDTTVDGNTSTGVWGGGGVFSGAEIDEGGQPIATLEMSRCTLSNNQVEMAEEGHVGGGGAVRIGGNFANVTGTLTNCTVSGNQAVMAGGGIVSGGGDSPASLTLTNCTVTDNTSEDGGGIYAFDPVKMKNTIVAKNTATLDSGNDLSEYEAGLYASDGNNLIGDSTGSTGFANDVSGDIVGSASSPADPGLGPLQDNGGSTATHALLEDSPAINTGSDTEAPDSDQRGLGREQTDIGAYEYVVTEPGNIDGTGTTDLKDAILALKVTAGMPAGTISLNADVNRDRKIGLAEVIFILGKVSGLR</sequence>
<dbReference type="GO" id="GO:0016829">
    <property type="term" value="F:lyase activity"/>
    <property type="evidence" value="ECO:0007669"/>
    <property type="project" value="UniProtKB-KW"/>
</dbReference>
<protein>
    <recommendedName>
        <fullName evidence="1">Probable pectate lyase C</fullName>
    </recommendedName>
</protein>
<dbReference type="PANTHER" id="PTHR11319">
    <property type="entry name" value="G PROTEIN-COUPLED RECEPTOR-RELATED"/>
    <property type="match status" value="1"/>
</dbReference>
<name>A0A975BHP0_9BACT</name>
<reference evidence="3" key="1">
    <citation type="journal article" date="2021" name="Microb. Physiol.">
        <title>Proteogenomic Insights into the Physiology of Marine, Sulfate-Reducing, Filamentous Desulfonema limicola and Desulfonema magnum.</title>
        <authorList>
            <person name="Schnaars V."/>
            <person name="Wohlbrand L."/>
            <person name="Scheve S."/>
            <person name="Hinrichs C."/>
            <person name="Reinhardt R."/>
            <person name="Rabus R."/>
        </authorList>
    </citation>
    <scope>NUCLEOTIDE SEQUENCE</scope>
    <source>
        <strain evidence="3">4be13</strain>
    </source>
</reference>
<feature type="region of interest" description="Disordered" evidence="2">
    <location>
        <begin position="272"/>
        <end position="296"/>
    </location>
</feature>
<dbReference type="PROSITE" id="PS00018">
    <property type="entry name" value="EF_HAND_1"/>
    <property type="match status" value="1"/>
</dbReference>
<gene>
    <name evidence="3" type="ORF">dnm_012300</name>
</gene>
<dbReference type="KEGG" id="dmm:dnm_012300"/>
<dbReference type="InterPro" id="IPR012334">
    <property type="entry name" value="Pectin_lyas_fold"/>
</dbReference>
<keyword evidence="3" id="KW-0456">Lyase</keyword>
<dbReference type="SMART" id="SM00710">
    <property type="entry name" value="PbH1"/>
    <property type="match status" value="9"/>
</dbReference>
<organism evidence="3 4">
    <name type="scientific">Desulfonema magnum</name>
    <dbReference type="NCBI Taxonomy" id="45655"/>
    <lineage>
        <taxon>Bacteria</taxon>
        <taxon>Pseudomonadati</taxon>
        <taxon>Thermodesulfobacteriota</taxon>
        <taxon>Desulfobacteria</taxon>
        <taxon>Desulfobacterales</taxon>
        <taxon>Desulfococcaceae</taxon>
        <taxon>Desulfonema</taxon>
    </lineage>
</organism>
<keyword evidence="4" id="KW-1185">Reference proteome</keyword>
<dbReference type="InterPro" id="IPR006626">
    <property type="entry name" value="PbH1"/>
</dbReference>
<dbReference type="Gene3D" id="2.160.20.10">
    <property type="entry name" value="Single-stranded right-handed beta-helix, Pectin lyase-like"/>
    <property type="match status" value="2"/>
</dbReference>
<evidence type="ECO:0000313" key="3">
    <source>
        <dbReference type="EMBL" id="QTA85225.1"/>
    </source>
</evidence>
<feature type="compositionally biased region" description="Polar residues" evidence="2">
    <location>
        <begin position="273"/>
        <end position="286"/>
    </location>
</feature>
<accession>A0A975BHP0</accession>
<feature type="region of interest" description="Disordered" evidence="2">
    <location>
        <begin position="587"/>
        <end position="640"/>
    </location>
</feature>